<name>A0A174TZZ1_ANAHA</name>
<dbReference type="InterPro" id="IPR011701">
    <property type="entry name" value="MFS"/>
</dbReference>
<protein>
    <submittedName>
        <fullName evidence="7">Inner membrane protein yhjX</fullName>
    </submittedName>
</protein>
<accession>A0A174TZZ1</accession>
<dbReference type="AlphaFoldDB" id="A0A174TZZ1"/>
<dbReference type="InterPro" id="IPR050327">
    <property type="entry name" value="Proton-linked_MCT"/>
</dbReference>
<keyword evidence="4" id="KW-1133">Transmembrane helix</keyword>
<evidence type="ECO:0000256" key="1">
    <source>
        <dbReference type="ARBA" id="ARBA00004651"/>
    </source>
</evidence>
<dbReference type="PROSITE" id="PS50850">
    <property type="entry name" value="MFS"/>
    <property type="match status" value="1"/>
</dbReference>
<evidence type="ECO:0000256" key="3">
    <source>
        <dbReference type="ARBA" id="ARBA00022692"/>
    </source>
</evidence>
<evidence type="ECO:0000256" key="4">
    <source>
        <dbReference type="ARBA" id="ARBA00022989"/>
    </source>
</evidence>
<keyword evidence="3" id="KW-0812">Transmembrane</keyword>
<dbReference type="GO" id="GO:0005886">
    <property type="term" value="C:plasma membrane"/>
    <property type="evidence" value="ECO:0007669"/>
    <property type="project" value="UniProtKB-SubCell"/>
</dbReference>
<dbReference type="PANTHER" id="PTHR11360">
    <property type="entry name" value="MONOCARBOXYLATE TRANSPORTER"/>
    <property type="match status" value="1"/>
</dbReference>
<keyword evidence="5" id="KW-0472">Membrane</keyword>
<dbReference type="RefSeq" id="WP_055162232.1">
    <property type="nucleotide sequence ID" value="NZ_CP143954.1"/>
</dbReference>
<evidence type="ECO:0000259" key="6">
    <source>
        <dbReference type="PROSITE" id="PS50850"/>
    </source>
</evidence>
<organism evidence="7 8">
    <name type="scientific">Anaerostipes hadrus</name>
    <dbReference type="NCBI Taxonomy" id="649756"/>
    <lineage>
        <taxon>Bacteria</taxon>
        <taxon>Bacillati</taxon>
        <taxon>Bacillota</taxon>
        <taxon>Clostridia</taxon>
        <taxon>Lachnospirales</taxon>
        <taxon>Lachnospiraceae</taxon>
        <taxon>Anaerostipes</taxon>
    </lineage>
</organism>
<dbReference type="InterPro" id="IPR020846">
    <property type="entry name" value="MFS_dom"/>
</dbReference>
<feature type="domain" description="Major facilitator superfamily (MFS) profile" evidence="6">
    <location>
        <begin position="1"/>
        <end position="391"/>
    </location>
</feature>
<evidence type="ECO:0000313" key="7">
    <source>
        <dbReference type="EMBL" id="CUQ15924.1"/>
    </source>
</evidence>
<dbReference type="OrthoDB" id="9793415at2"/>
<dbReference type="SUPFAM" id="SSF103473">
    <property type="entry name" value="MFS general substrate transporter"/>
    <property type="match status" value="1"/>
</dbReference>
<dbReference type="PANTHER" id="PTHR11360:SF317">
    <property type="entry name" value="MAJOR FACILITATOR SUPERFAMILY (MFS) PROFILE DOMAIN-CONTAINING PROTEIN-RELATED"/>
    <property type="match status" value="1"/>
</dbReference>
<comment type="subcellular location">
    <subcellularLocation>
        <location evidence="1">Cell membrane</location>
        <topology evidence="1">Multi-pass membrane protein</topology>
    </subcellularLocation>
</comment>
<dbReference type="EMBL" id="CZAU01000047">
    <property type="protein sequence ID" value="CUQ15924.1"/>
    <property type="molecule type" value="Genomic_DNA"/>
</dbReference>
<evidence type="ECO:0000256" key="2">
    <source>
        <dbReference type="ARBA" id="ARBA00022448"/>
    </source>
</evidence>
<sequence length="403" mass="43702">MKKRNGMMAAGAFAILFTGFPHIWSIYQPYVLSETGWNESMVSICFYLPTLFFVVGNIFGGRIYDKGYERMTLGIGGIVFAGGIILSALTLGIHPVITYMTLGVMQGIGQGMIYAVVLATAQKWFPHKTGFASGVVITANGLCGFILSPVSKLLLERGGVRLTLVSVGFLVFLSAVCAVCFVRQPEVENIEAKEDQIYEGQQYTSAQMMRTKKFYYLVATMMCGLMPYYLVSPISQTIQIERGILQAVAVGSVMAGSILNAGIRLILPTLADRAGRITCIQGVLFVAMIAMLFLLSGNNRLITMAIILAYGCFGGIMGSFPSLSSEVFGLRYAGQNYGIIMSGIIIVTITSPVISNMILIHGLSEVVRFMTGFCFAVIALGFSMLLKKEINQSGKEVKNYGTC</sequence>
<dbReference type="Gene3D" id="1.20.1250.20">
    <property type="entry name" value="MFS general substrate transporter like domains"/>
    <property type="match status" value="2"/>
</dbReference>
<reference evidence="7 8" key="1">
    <citation type="submission" date="2015-09" db="EMBL/GenBank/DDBJ databases">
        <authorList>
            <consortium name="Pathogen Informatics"/>
        </authorList>
    </citation>
    <scope>NUCLEOTIDE SEQUENCE [LARGE SCALE GENOMIC DNA]</scope>
    <source>
        <strain evidence="7 8">2789STDY5834908</strain>
    </source>
</reference>
<proteinExistence type="predicted"/>
<evidence type="ECO:0000256" key="5">
    <source>
        <dbReference type="ARBA" id="ARBA00023136"/>
    </source>
</evidence>
<dbReference type="Pfam" id="PF07690">
    <property type="entry name" value="MFS_1"/>
    <property type="match status" value="1"/>
</dbReference>
<dbReference type="Proteomes" id="UP000095564">
    <property type="component" value="Unassembled WGS sequence"/>
</dbReference>
<keyword evidence="2" id="KW-0813">Transport</keyword>
<gene>
    <name evidence="7" type="primary">yhjX</name>
    <name evidence="7" type="ORF">ERS852520_03231</name>
</gene>
<dbReference type="GO" id="GO:0022857">
    <property type="term" value="F:transmembrane transporter activity"/>
    <property type="evidence" value="ECO:0007669"/>
    <property type="project" value="InterPro"/>
</dbReference>
<dbReference type="InterPro" id="IPR036259">
    <property type="entry name" value="MFS_trans_sf"/>
</dbReference>
<evidence type="ECO:0000313" key="8">
    <source>
        <dbReference type="Proteomes" id="UP000095564"/>
    </source>
</evidence>